<gene>
    <name evidence="2" type="ORF">AUJ42_01030</name>
</gene>
<proteinExistence type="predicted"/>
<evidence type="ECO:0000313" key="2">
    <source>
        <dbReference type="EMBL" id="OIN92036.1"/>
    </source>
</evidence>
<dbReference type="InterPro" id="IPR000836">
    <property type="entry name" value="PRTase_dom"/>
</dbReference>
<dbReference type="EMBL" id="MNUK01000027">
    <property type="protein sequence ID" value="OIN92036.1"/>
    <property type="molecule type" value="Genomic_DNA"/>
</dbReference>
<dbReference type="InterPro" id="IPR029057">
    <property type="entry name" value="PRTase-like"/>
</dbReference>
<dbReference type="InterPro" id="IPR036388">
    <property type="entry name" value="WH-like_DNA-bd_sf"/>
</dbReference>
<evidence type="ECO:0000259" key="1">
    <source>
        <dbReference type="Pfam" id="PF08279"/>
    </source>
</evidence>
<dbReference type="CDD" id="cd06223">
    <property type="entry name" value="PRTases_typeI"/>
    <property type="match status" value="1"/>
</dbReference>
<dbReference type="CDD" id="cd00090">
    <property type="entry name" value="HTH_ARSR"/>
    <property type="match status" value="1"/>
</dbReference>
<dbReference type="InterPro" id="IPR036390">
    <property type="entry name" value="WH_DNA-bd_sf"/>
</dbReference>
<feature type="domain" description="Helix-turn-helix type 11" evidence="1">
    <location>
        <begin position="6"/>
        <end position="45"/>
    </location>
</feature>
<organism evidence="2 3">
    <name type="scientific">Candidatus Collierbacteria bacterium CG1_02_44_10</name>
    <dbReference type="NCBI Taxonomy" id="1805087"/>
    <lineage>
        <taxon>Bacteria</taxon>
        <taxon>Candidatus Collieribacteriota</taxon>
    </lineage>
</organism>
<dbReference type="Pfam" id="PF08279">
    <property type="entry name" value="HTH_11"/>
    <property type="match status" value="1"/>
</dbReference>
<protein>
    <recommendedName>
        <fullName evidence="1">Helix-turn-helix type 11 domain-containing protein</fullName>
    </recommendedName>
</protein>
<dbReference type="SUPFAM" id="SSF53271">
    <property type="entry name" value="PRTase-like"/>
    <property type="match status" value="1"/>
</dbReference>
<accession>A0A1J4S033</accession>
<name>A0A1J4S033_9BACT</name>
<dbReference type="SUPFAM" id="SSF46785">
    <property type="entry name" value="Winged helix' DNA-binding domain"/>
    <property type="match status" value="1"/>
</dbReference>
<dbReference type="AlphaFoldDB" id="A0A1J4S033"/>
<dbReference type="Gene3D" id="1.10.10.10">
    <property type="entry name" value="Winged helix-like DNA-binding domain superfamily/Winged helix DNA-binding domain"/>
    <property type="match status" value="1"/>
</dbReference>
<dbReference type="InterPro" id="IPR013196">
    <property type="entry name" value="HTH_11"/>
</dbReference>
<comment type="caution">
    <text evidence="2">The sequence shown here is derived from an EMBL/GenBank/DDBJ whole genome shotgun (WGS) entry which is preliminary data.</text>
</comment>
<evidence type="ECO:0000313" key="3">
    <source>
        <dbReference type="Proteomes" id="UP000182345"/>
    </source>
</evidence>
<dbReference type="Gene3D" id="3.40.50.2020">
    <property type="match status" value="1"/>
</dbReference>
<dbReference type="InterPro" id="IPR011991">
    <property type="entry name" value="ArsR-like_HTH"/>
</dbReference>
<sequence length="323" mass="36363">MKTSQAIRNYLQMHRQATGKELSDHLGITDRAVRKQLSSLLESGVLTKKGRPPTVYYQINSNPPSQPHHSLPTHLTRVISQNYLFITPTGKKLTGIDGFLLWCEKQKLPFEKTAREYVAMVNKFSKYKRQGLINGLSKLKHTYLQVFLDNLYYLDFYSIDRFGKTKLGQLLLYAKQSQQTLLMTELIDTITPAIERLITSKNITSVGFIPPTVKRQIQFMSVLKGRLHLKLRTISIKKIVSDVAVPQKSLTRLTDRIENAQHSIVVSETSHHGNILLIDDAVGSGATLNETAKQIREKGICDGKIIGLAITGSFKGFDVISEV</sequence>
<dbReference type="Proteomes" id="UP000182345">
    <property type="component" value="Unassembled WGS sequence"/>
</dbReference>
<reference evidence="2 3" key="1">
    <citation type="journal article" date="2016" name="Environ. Microbiol.">
        <title>Genomic resolution of a cold subsurface aquifer community provides metabolic insights for novel microbes adapted to high CO concentrations.</title>
        <authorList>
            <person name="Probst A.J."/>
            <person name="Castelle C.J."/>
            <person name="Singh A."/>
            <person name="Brown C.T."/>
            <person name="Anantharaman K."/>
            <person name="Sharon I."/>
            <person name="Hug L.A."/>
            <person name="Burstein D."/>
            <person name="Emerson J.B."/>
            <person name="Thomas B.C."/>
            <person name="Banfield J.F."/>
        </authorList>
    </citation>
    <scope>NUCLEOTIDE SEQUENCE [LARGE SCALE GENOMIC DNA]</scope>
    <source>
        <strain evidence="2">CG1_02_44_10</strain>
    </source>
</reference>